<dbReference type="Proteomes" id="UP000046176">
    <property type="component" value="Unassembled WGS sequence"/>
</dbReference>
<protein>
    <submittedName>
        <fullName evidence="1">Uncharacterized protein</fullName>
    </submittedName>
</protein>
<evidence type="ECO:0000313" key="2">
    <source>
        <dbReference type="Proteomes" id="UP000046176"/>
    </source>
</evidence>
<organism evidence="1 2">
    <name type="scientific">Neorhizobium galegae bv. officinalis</name>
    <dbReference type="NCBI Taxonomy" id="323656"/>
    <lineage>
        <taxon>Bacteria</taxon>
        <taxon>Pseudomonadati</taxon>
        <taxon>Pseudomonadota</taxon>
        <taxon>Alphaproteobacteria</taxon>
        <taxon>Hyphomicrobiales</taxon>
        <taxon>Rhizobiaceae</taxon>
        <taxon>Rhizobium/Agrobacterium group</taxon>
        <taxon>Neorhizobium</taxon>
    </lineage>
</organism>
<sequence>MVVIDSSFIGNFKLGDNINHNLMALAALYAACEASQNGAHKRALCKPICVIAISIIEALLHDLHFKARSFTREGVPGLLQTALDRIRSKRIDKMELLIVSARKDDLLGVEPAFYDELDFLRQVRNRVHIQNVPPRLQPDEHQVFTPAAVLRAEAALERVMRSMASYQRPDHQGYVAPFQLPWEAHHH</sequence>
<name>A0A0T7G320_NEOGA</name>
<proteinExistence type="predicted"/>
<dbReference type="EMBL" id="CCRH01000037">
    <property type="protein sequence ID" value="CDZ41587.1"/>
    <property type="molecule type" value="Genomic_DNA"/>
</dbReference>
<evidence type="ECO:0000313" key="1">
    <source>
        <dbReference type="EMBL" id="CDZ41587.1"/>
    </source>
</evidence>
<dbReference type="OrthoDB" id="8232607at2"/>
<dbReference type="AlphaFoldDB" id="A0A0T7G320"/>
<gene>
    <name evidence="1" type="ORF">NGAL_HAMBI1145_59660</name>
</gene>
<accession>A0A0T7G320</accession>
<dbReference type="RefSeq" id="WP_046669653.1">
    <property type="nucleotide sequence ID" value="NZ_CCRH01000037.1"/>
</dbReference>
<reference evidence="1 2" key="1">
    <citation type="submission" date="2014-08" db="EMBL/GenBank/DDBJ databases">
        <authorList>
            <person name="Chen Y.-H."/>
        </authorList>
    </citation>
    <scope>NUCLEOTIDE SEQUENCE [LARGE SCALE GENOMIC DNA]</scope>
</reference>